<dbReference type="EMBL" id="KQ234750">
    <property type="protein sequence ID" value="KMZ88838.1"/>
    <property type="molecule type" value="Genomic_DNA"/>
</dbReference>
<evidence type="ECO:0000313" key="3">
    <source>
        <dbReference type="Proteomes" id="UP000053327"/>
    </source>
</evidence>
<organism evidence="2 3">
    <name type="scientific">Plasmodium vivax (strain Brazil I)</name>
    <dbReference type="NCBI Taxonomy" id="1033975"/>
    <lineage>
        <taxon>Eukaryota</taxon>
        <taxon>Sar</taxon>
        <taxon>Alveolata</taxon>
        <taxon>Apicomplexa</taxon>
        <taxon>Aconoidasida</taxon>
        <taxon>Haemosporida</taxon>
        <taxon>Plasmodiidae</taxon>
        <taxon>Plasmodium</taxon>
        <taxon>Plasmodium (Plasmodium)</taxon>
    </lineage>
</organism>
<accession>A0A0J9VNT9</accession>
<sequence>MERKNEAYLPHLCENYLKNLGDEFRMKKLLYRFYDLYTELKNGKNNRTNSIPCHNISLIVSEYYDYKNSIDKDKDFQKQFKDLKKIIQKETPFPQICTNYNKLDYVLPEVISPPKAEPHETASDNLKSEGSSQKGQNTDLGQGTDVRGADDKSVVLSTRNFPQELKLQEQVSSLALENPTEDSHEEQLLINIPPEEQILTTLSQGNHVYRTRSPREQLDTVWEQGTKFPGEETASPDPNIYPLEGTQNIEGNRRGMFGKIGESVINVLGDVDPVPVVGVSEEDEDAYVEFLVVSMDHSQENSQIFKIMKVGILDMAQ</sequence>
<evidence type="ECO:0008006" key="4">
    <source>
        <dbReference type="Google" id="ProtNLM"/>
    </source>
</evidence>
<dbReference type="OrthoDB" id="10574088at2759"/>
<feature type="compositionally biased region" description="Polar residues" evidence="1">
    <location>
        <begin position="123"/>
        <end position="141"/>
    </location>
</feature>
<proteinExistence type="predicted"/>
<gene>
    <name evidence="2" type="ORF">PVBG_05634</name>
</gene>
<dbReference type="Proteomes" id="UP000053327">
    <property type="component" value="Unassembled WGS sequence"/>
</dbReference>
<dbReference type="AlphaFoldDB" id="A0A0J9VNT9"/>
<evidence type="ECO:0000313" key="2">
    <source>
        <dbReference type="EMBL" id="KMZ88838.1"/>
    </source>
</evidence>
<name>A0A0J9VNT9_PLAV1</name>
<feature type="region of interest" description="Disordered" evidence="1">
    <location>
        <begin position="114"/>
        <end position="149"/>
    </location>
</feature>
<reference evidence="2 3" key="1">
    <citation type="submission" date="2011-08" db="EMBL/GenBank/DDBJ databases">
        <title>The Genome Sequence of Plasmodium vivax Brazil I.</title>
        <authorList>
            <consortium name="The Broad Institute Genome Sequencing Platform"/>
            <consortium name="The Broad Institute Genome Sequencing Center for Infectious Disease"/>
            <person name="Neafsey D."/>
            <person name="Carlton J."/>
            <person name="Barnwell J."/>
            <person name="Collins W."/>
            <person name="Escalante A."/>
            <person name="Mullikin J."/>
            <person name="Saul A."/>
            <person name="Guigo R."/>
            <person name="Camara F."/>
            <person name="Young S.K."/>
            <person name="Zeng Q."/>
            <person name="Gargeya S."/>
            <person name="Fitzgerald M."/>
            <person name="Haas B."/>
            <person name="Abouelleil A."/>
            <person name="Alvarado L."/>
            <person name="Arachchi H.M."/>
            <person name="Berlin A."/>
            <person name="Brown A."/>
            <person name="Chapman S.B."/>
            <person name="Chen Z."/>
            <person name="Dunbar C."/>
            <person name="Freedman E."/>
            <person name="Gearin G."/>
            <person name="Gellesch M."/>
            <person name="Goldberg J."/>
            <person name="Griggs A."/>
            <person name="Gujja S."/>
            <person name="Heiman D."/>
            <person name="Howarth C."/>
            <person name="Larson L."/>
            <person name="Lui A."/>
            <person name="MacDonald P.J.P."/>
            <person name="Montmayeur A."/>
            <person name="Murphy C."/>
            <person name="Neiman D."/>
            <person name="Pearson M."/>
            <person name="Priest M."/>
            <person name="Roberts A."/>
            <person name="Saif S."/>
            <person name="Shea T."/>
            <person name="Shenoy N."/>
            <person name="Sisk P."/>
            <person name="Stolte C."/>
            <person name="Sykes S."/>
            <person name="Wortman J."/>
            <person name="Nusbaum C."/>
            <person name="Birren B."/>
        </authorList>
    </citation>
    <scope>NUCLEOTIDE SEQUENCE [LARGE SCALE GENOMIC DNA]</scope>
    <source>
        <strain evidence="2 3">Brazil I</strain>
    </source>
</reference>
<protein>
    <recommendedName>
        <fullName evidence="4">VIR protein</fullName>
    </recommendedName>
</protein>
<evidence type="ECO:0000256" key="1">
    <source>
        <dbReference type="SAM" id="MobiDB-lite"/>
    </source>
</evidence>